<keyword evidence="2" id="KW-1185">Reference proteome</keyword>
<comment type="caution">
    <text evidence="1">The sequence shown here is derived from an EMBL/GenBank/DDBJ whole genome shotgun (WGS) entry which is preliminary data.</text>
</comment>
<accession>A0A3S0W256</accession>
<organism evidence="1 2">
    <name type="scientific">Peribacillus cavernae</name>
    <dbReference type="NCBI Taxonomy" id="1674310"/>
    <lineage>
        <taxon>Bacteria</taxon>
        <taxon>Bacillati</taxon>
        <taxon>Bacillota</taxon>
        <taxon>Bacilli</taxon>
        <taxon>Bacillales</taxon>
        <taxon>Bacillaceae</taxon>
        <taxon>Peribacillus</taxon>
    </lineage>
</organism>
<dbReference type="OrthoDB" id="2889170at2"/>
<dbReference type="AlphaFoldDB" id="A0A3S0W256"/>
<dbReference type="RefSeq" id="WP_126863870.1">
    <property type="nucleotide sequence ID" value="NZ_JAUSTX010000020.1"/>
</dbReference>
<reference evidence="1 2" key="1">
    <citation type="submission" date="2018-12" db="EMBL/GenBank/DDBJ databases">
        <title>Bacillus chawlae sp. nov., Bacillus glennii sp. nov., and Bacillus saganii sp. nov. Isolated from the Vehicle Assembly Building at Kennedy Space Center where the Viking Spacecraft were Assembled.</title>
        <authorList>
            <person name="Seuylemezian A."/>
            <person name="Vaishampayan P."/>
        </authorList>
    </citation>
    <scope>NUCLEOTIDE SEQUENCE [LARGE SCALE GENOMIC DNA]</scope>
    <source>
        <strain evidence="1 2">L5</strain>
    </source>
</reference>
<evidence type="ECO:0000313" key="2">
    <source>
        <dbReference type="Proteomes" id="UP000267430"/>
    </source>
</evidence>
<sequence>MPEQNEFTKSTPNSSILEAMEEIWRTTCGTWQNCNETTVQSFLSKCEESNFDPQFCMTWIQHHSDKIPNWSAVADTTQEWVNQHTSTGSPISVSEDNIH</sequence>
<evidence type="ECO:0000313" key="1">
    <source>
        <dbReference type="EMBL" id="RUQ31085.1"/>
    </source>
</evidence>
<proteinExistence type="predicted"/>
<name>A0A3S0W256_9BACI</name>
<dbReference type="EMBL" id="RYZZ01000006">
    <property type="protein sequence ID" value="RUQ31085.1"/>
    <property type="molecule type" value="Genomic_DNA"/>
</dbReference>
<dbReference type="Proteomes" id="UP000267430">
    <property type="component" value="Unassembled WGS sequence"/>
</dbReference>
<gene>
    <name evidence="1" type="ORF">ELQ35_05765</name>
</gene>
<protein>
    <submittedName>
        <fullName evidence="1">Uncharacterized protein</fullName>
    </submittedName>
</protein>